<feature type="transmembrane region" description="Helical" evidence="1">
    <location>
        <begin position="26"/>
        <end position="46"/>
    </location>
</feature>
<protein>
    <submittedName>
        <fullName evidence="3">Acyltransferase family protein</fullName>
    </submittedName>
</protein>
<name>A0ABY4U191_RICCR</name>
<proteinExistence type="predicted"/>
<feature type="domain" description="Acyltransferase 3" evidence="2">
    <location>
        <begin position="5"/>
        <end position="101"/>
    </location>
</feature>
<keyword evidence="1" id="KW-1133">Transmembrane helix</keyword>
<dbReference type="InterPro" id="IPR002656">
    <property type="entry name" value="Acyl_transf_3_dom"/>
</dbReference>
<feature type="transmembrane region" description="Helical" evidence="1">
    <location>
        <begin position="67"/>
        <end position="84"/>
    </location>
</feature>
<dbReference type="Pfam" id="PF01757">
    <property type="entry name" value="Acyl_transf_3"/>
    <property type="match status" value="1"/>
</dbReference>
<dbReference type="GO" id="GO:0016746">
    <property type="term" value="F:acyltransferase activity"/>
    <property type="evidence" value="ECO:0007669"/>
    <property type="project" value="UniProtKB-KW"/>
</dbReference>
<sequence>MIMGVVRLLFALSVVAIHSTSHPFLKFIGATIAVQSFFMISGFYMAMIQSNYTSKIKFWKSRYLRLYPTYIFCILVTFFLQQKFSFLRQLCNLPFPAGFFNFYKPNNVVARCNNVYWN</sequence>
<keyword evidence="1" id="KW-0472">Membrane</keyword>
<keyword evidence="3" id="KW-0808">Transferase</keyword>
<keyword evidence="1" id="KW-0812">Transmembrane</keyword>
<evidence type="ECO:0000313" key="3">
    <source>
        <dbReference type="EMBL" id="URW78393.1"/>
    </source>
</evidence>
<reference evidence="3" key="1">
    <citation type="submission" date="2022-05" db="EMBL/GenBank/DDBJ databases">
        <title>Tracking Rickettsia raoultii infection dynamics in vivo by bioorthogonal metabolic labeling.</title>
        <authorList>
            <person name="Zhu D.-Y."/>
            <person name="Jia N."/>
            <person name="Li C."/>
            <person name="Zhang M.-Z."/>
            <person name="Liu H.-B."/>
            <person name="Cao W.-C."/>
        </authorList>
    </citation>
    <scope>NUCLEOTIDE SEQUENCE</scope>
    <source>
        <strain evidence="3">BIME</strain>
    </source>
</reference>
<keyword evidence="4" id="KW-1185">Reference proteome</keyword>
<dbReference type="EMBL" id="CP098324">
    <property type="protein sequence ID" value="URW78393.1"/>
    <property type="molecule type" value="Genomic_DNA"/>
</dbReference>
<keyword evidence="3" id="KW-0012">Acyltransferase</keyword>
<accession>A0ABY4U191</accession>
<gene>
    <name evidence="3" type="ORF">NBT09_03535</name>
</gene>
<evidence type="ECO:0000256" key="1">
    <source>
        <dbReference type="SAM" id="Phobius"/>
    </source>
</evidence>
<dbReference type="Proteomes" id="UP001056268">
    <property type="component" value="Chromosome"/>
</dbReference>
<evidence type="ECO:0000313" key="4">
    <source>
        <dbReference type="Proteomes" id="UP001056268"/>
    </source>
</evidence>
<evidence type="ECO:0000259" key="2">
    <source>
        <dbReference type="Pfam" id="PF01757"/>
    </source>
</evidence>
<organism evidence="3 4">
    <name type="scientific">Rickettsia conorii subsp. raoultii</name>
    <dbReference type="NCBI Taxonomy" id="369822"/>
    <lineage>
        <taxon>Bacteria</taxon>
        <taxon>Pseudomonadati</taxon>
        <taxon>Pseudomonadota</taxon>
        <taxon>Alphaproteobacteria</taxon>
        <taxon>Rickettsiales</taxon>
        <taxon>Rickettsiaceae</taxon>
        <taxon>Rickettsieae</taxon>
        <taxon>Rickettsia</taxon>
        <taxon>spotted fever group</taxon>
    </lineage>
</organism>
<dbReference type="RefSeq" id="WP_250720145.1">
    <property type="nucleotide sequence ID" value="NZ_CP098324.1"/>
</dbReference>